<sequence>MWLPGGEAMDATLRAVCLGLLCWMTGCATGTGAVVEGSLQPRHFRFVNIVEQTEPGAGGWQAACVHVPLRRDTGEVFLCQLGVGMPLETKRLGPIPVPLAQRISADCANLAAQTVFGAATPVTALGLACEDFRGTFRIALSGAIFGSRVGSECDDETTPVQPRFKKP</sequence>
<evidence type="ECO:0000313" key="2">
    <source>
        <dbReference type="EMBL" id="RKH54769.1"/>
    </source>
</evidence>
<keyword evidence="1" id="KW-1133">Transmembrane helix</keyword>
<organism evidence="2 3">
    <name type="scientific">Corallococcus llansteffanensis</name>
    <dbReference type="NCBI Taxonomy" id="2316731"/>
    <lineage>
        <taxon>Bacteria</taxon>
        <taxon>Pseudomonadati</taxon>
        <taxon>Myxococcota</taxon>
        <taxon>Myxococcia</taxon>
        <taxon>Myxococcales</taxon>
        <taxon>Cystobacterineae</taxon>
        <taxon>Myxococcaceae</taxon>
        <taxon>Corallococcus</taxon>
    </lineage>
</organism>
<gene>
    <name evidence="2" type="ORF">D7V93_24705</name>
</gene>
<accession>A0A3A8PFL9</accession>
<name>A0A3A8PFL9_9BACT</name>
<keyword evidence="3" id="KW-1185">Reference proteome</keyword>
<keyword evidence="1" id="KW-0472">Membrane</keyword>
<dbReference type="Proteomes" id="UP000272888">
    <property type="component" value="Unassembled WGS sequence"/>
</dbReference>
<feature type="transmembrane region" description="Helical" evidence="1">
    <location>
        <begin position="12"/>
        <end position="35"/>
    </location>
</feature>
<keyword evidence="1" id="KW-0812">Transmembrane</keyword>
<protein>
    <submittedName>
        <fullName evidence="2">Uncharacterized protein</fullName>
    </submittedName>
</protein>
<evidence type="ECO:0000313" key="3">
    <source>
        <dbReference type="Proteomes" id="UP000272888"/>
    </source>
</evidence>
<dbReference type="EMBL" id="RAWB01000285">
    <property type="protein sequence ID" value="RKH54769.1"/>
    <property type="molecule type" value="Genomic_DNA"/>
</dbReference>
<evidence type="ECO:0000256" key="1">
    <source>
        <dbReference type="SAM" id="Phobius"/>
    </source>
</evidence>
<reference evidence="3" key="1">
    <citation type="submission" date="2018-09" db="EMBL/GenBank/DDBJ databases">
        <authorList>
            <person name="Livingstone P.G."/>
            <person name="Whitworth D.E."/>
        </authorList>
    </citation>
    <scope>NUCLEOTIDE SEQUENCE [LARGE SCALE GENOMIC DNA]</scope>
    <source>
        <strain evidence="3">CA051B</strain>
    </source>
</reference>
<comment type="caution">
    <text evidence="2">The sequence shown here is derived from an EMBL/GenBank/DDBJ whole genome shotgun (WGS) entry which is preliminary data.</text>
</comment>
<dbReference type="AlphaFoldDB" id="A0A3A8PFL9"/>
<proteinExistence type="predicted"/>